<dbReference type="Proteomes" id="UP001169760">
    <property type="component" value="Unassembled WGS sequence"/>
</dbReference>
<evidence type="ECO:0000313" key="1">
    <source>
        <dbReference type="EMBL" id="MDO6424975.1"/>
    </source>
</evidence>
<comment type="caution">
    <text evidence="1">The sequence shown here is derived from an EMBL/GenBank/DDBJ whole genome shotgun (WGS) entry which is preliminary data.</text>
</comment>
<dbReference type="AlphaFoldDB" id="A0AAW7XBG8"/>
<name>A0AAW7XBG8_9GAMM</name>
<reference evidence="1" key="1">
    <citation type="submission" date="2023-07" db="EMBL/GenBank/DDBJ databases">
        <title>Genome content predicts the carbon catabolic preferences of heterotrophic bacteria.</title>
        <authorList>
            <person name="Gralka M."/>
        </authorList>
    </citation>
    <scope>NUCLEOTIDE SEQUENCE</scope>
    <source>
        <strain evidence="1">I3M17_2</strain>
    </source>
</reference>
<sequence>MKNTFLDNTSLIKYSKETHECEPIQNIEDISFVSEDKSIHWLNTYGTNYTKEFKQIIHHTYLDDFLLKLISDENHPNKVLELDNVIFVAIKVLKTETDNFNT</sequence>
<gene>
    <name evidence="1" type="ORF">Q4521_21005</name>
</gene>
<evidence type="ECO:0000313" key="2">
    <source>
        <dbReference type="Proteomes" id="UP001169760"/>
    </source>
</evidence>
<dbReference type="EMBL" id="JAUOPB010000090">
    <property type="protein sequence ID" value="MDO6424975.1"/>
    <property type="molecule type" value="Genomic_DNA"/>
</dbReference>
<dbReference type="Gene3D" id="3.30.460.20">
    <property type="entry name" value="CorA soluble domain-like"/>
    <property type="match status" value="1"/>
</dbReference>
<feature type="non-terminal residue" evidence="1">
    <location>
        <position position="102"/>
    </location>
</feature>
<accession>A0AAW7XBG8</accession>
<protein>
    <submittedName>
        <fullName evidence="1">Uncharacterized protein</fullName>
    </submittedName>
</protein>
<dbReference type="InterPro" id="IPR045861">
    <property type="entry name" value="CorA_cytoplasmic_dom"/>
</dbReference>
<dbReference type="SUPFAM" id="SSF143865">
    <property type="entry name" value="CorA soluble domain-like"/>
    <property type="match status" value="1"/>
</dbReference>
<organism evidence="1 2">
    <name type="scientific">Saccharophagus degradans</name>
    <dbReference type="NCBI Taxonomy" id="86304"/>
    <lineage>
        <taxon>Bacteria</taxon>
        <taxon>Pseudomonadati</taxon>
        <taxon>Pseudomonadota</taxon>
        <taxon>Gammaproteobacteria</taxon>
        <taxon>Cellvibrionales</taxon>
        <taxon>Cellvibrionaceae</taxon>
        <taxon>Saccharophagus</taxon>
    </lineage>
</organism>
<proteinExistence type="predicted"/>